<feature type="region of interest" description="Disordered" evidence="7">
    <location>
        <begin position="300"/>
        <end position="419"/>
    </location>
</feature>
<evidence type="ECO:0000313" key="10">
    <source>
        <dbReference type="Proteomes" id="UP000324800"/>
    </source>
</evidence>
<dbReference type="InterPro" id="IPR027640">
    <property type="entry name" value="Kinesin-like_fam"/>
</dbReference>
<dbReference type="GO" id="GO:0005874">
    <property type="term" value="C:microtubule"/>
    <property type="evidence" value="ECO:0007669"/>
    <property type="project" value="UniProtKB-KW"/>
</dbReference>
<organism evidence="9 10">
    <name type="scientific">Streblomastix strix</name>
    <dbReference type="NCBI Taxonomy" id="222440"/>
    <lineage>
        <taxon>Eukaryota</taxon>
        <taxon>Metamonada</taxon>
        <taxon>Preaxostyla</taxon>
        <taxon>Oxymonadida</taxon>
        <taxon>Streblomastigidae</taxon>
        <taxon>Streblomastix</taxon>
    </lineage>
</organism>
<dbReference type="PRINTS" id="PR00380">
    <property type="entry name" value="KINESINHEAVY"/>
</dbReference>
<dbReference type="Pfam" id="PF00225">
    <property type="entry name" value="Kinesin"/>
    <property type="match status" value="2"/>
</dbReference>
<dbReference type="Proteomes" id="UP000324800">
    <property type="component" value="Unassembled WGS sequence"/>
</dbReference>
<comment type="caution">
    <text evidence="9">The sequence shown here is derived from an EMBL/GenBank/DDBJ whole genome shotgun (WGS) entry which is preliminary data.</text>
</comment>
<evidence type="ECO:0000256" key="6">
    <source>
        <dbReference type="RuleBase" id="RU000394"/>
    </source>
</evidence>
<evidence type="ECO:0000313" key="9">
    <source>
        <dbReference type="EMBL" id="KAA6395402.1"/>
    </source>
</evidence>
<evidence type="ECO:0000256" key="1">
    <source>
        <dbReference type="ARBA" id="ARBA00022741"/>
    </source>
</evidence>
<gene>
    <name evidence="9" type="ORF">EZS28_009068</name>
</gene>
<evidence type="ECO:0000259" key="8">
    <source>
        <dbReference type="PROSITE" id="PS50067"/>
    </source>
</evidence>
<dbReference type="AlphaFoldDB" id="A0A5J4WLG5"/>
<evidence type="ECO:0000256" key="2">
    <source>
        <dbReference type="ARBA" id="ARBA00022840"/>
    </source>
</evidence>
<reference evidence="9 10" key="1">
    <citation type="submission" date="2019-03" db="EMBL/GenBank/DDBJ databases">
        <title>Single cell metagenomics reveals metabolic interactions within the superorganism composed of flagellate Streblomastix strix and complex community of Bacteroidetes bacteria on its surface.</title>
        <authorList>
            <person name="Treitli S.C."/>
            <person name="Kolisko M."/>
            <person name="Husnik F."/>
            <person name="Keeling P."/>
            <person name="Hampl V."/>
        </authorList>
    </citation>
    <scope>NUCLEOTIDE SEQUENCE [LARGE SCALE GENOMIC DNA]</scope>
    <source>
        <strain evidence="9">ST1C</strain>
    </source>
</reference>
<feature type="domain" description="Kinesin motor" evidence="8">
    <location>
        <begin position="9"/>
        <end position="480"/>
    </location>
</feature>
<feature type="compositionally biased region" description="Low complexity" evidence="7">
    <location>
        <begin position="300"/>
        <end position="315"/>
    </location>
</feature>
<evidence type="ECO:0000256" key="3">
    <source>
        <dbReference type="ARBA" id="ARBA00023054"/>
    </source>
</evidence>
<keyword evidence="3" id="KW-0175">Coiled coil</keyword>
<dbReference type="OrthoDB" id="3176171at2759"/>
<keyword evidence="2 5" id="KW-0067">ATP-binding</keyword>
<dbReference type="GO" id="GO:0005524">
    <property type="term" value="F:ATP binding"/>
    <property type="evidence" value="ECO:0007669"/>
    <property type="project" value="UniProtKB-UniRule"/>
</dbReference>
<keyword evidence="1 5" id="KW-0547">Nucleotide-binding</keyword>
<evidence type="ECO:0000256" key="5">
    <source>
        <dbReference type="PROSITE-ProRule" id="PRU00283"/>
    </source>
</evidence>
<dbReference type="InterPro" id="IPR027417">
    <property type="entry name" value="P-loop_NTPase"/>
</dbReference>
<keyword evidence="4 5" id="KW-0505">Motor protein</keyword>
<feature type="compositionally biased region" description="Polar residues" evidence="7">
    <location>
        <begin position="316"/>
        <end position="357"/>
    </location>
</feature>
<evidence type="ECO:0000256" key="7">
    <source>
        <dbReference type="SAM" id="MobiDB-lite"/>
    </source>
</evidence>
<dbReference type="PANTHER" id="PTHR47968">
    <property type="entry name" value="CENTROMERE PROTEIN E"/>
    <property type="match status" value="1"/>
</dbReference>
<sequence>MSNVKSQSNILVYARSRPILEHEELIGGENCVFSQNNCIRLQAGRYSCDSNDNSDSCDRNDNRDNHDNQDFIFDGGVFGQNSTQVEVYNQVAQPMIDTALSGVNVSIFAYGQSSAGKTYTVLGGENEHSGLLPRIVAGIFDRIQGFGEDQQVSVVFTYVELYNEQIRDLINKNNENLIIRESIEKGIYIQGVSEHILDSTEAFLLLLHKGNENRATSANQYNQNSSRSHAIATLHITRKDTIRNDIKKSQFHLIDLAGSERVQQNANCSETLIKETVKINQSLFTLGKVIKELTKVVQNNTSNSSSNNNSKKSQSPMISPQLSLSDTFPLSTMSPQYSHNQIPSRTPSPLNSSQQTKVEQKYVKDVKNNENNGKEGNNTGTLKSSGKSNNKDSSQSSTLHSISSNNKNNTNKTTKDSNKNCNKDCLSNFVSYRDSKLTRLLKESLGGNARTSIIICISSSSTYYSESLNSLRFGKAASQHKFK</sequence>
<name>A0A5J4WLG5_9EUKA</name>
<dbReference type="PANTHER" id="PTHR47968:SF75">
    <property type="entry name" value="CENTROMERE-ASSOCIATED PROTEIN E"/>
    <property type="match status" value="1"/>
</dbReference>
<dbReference type="SMART" id="SM00129">
    <property type="entry name" value="KISc"/>
    <property type="match status" value="1"/>
</dbReference>
<dbReference type="GO" id="GO:0008017">
    <property type="term" value="F:microtubule binding"/>
    <property type="evidence" value="ECO:0007669"/>
    <property type="project" value="InterPro"/>
</dbReference>
<dbReference type="InterPro" id="IPR019821">
    <property type="entry name" value="Kinesin_motor_CS"/>
</dbReference>
<dbReference type="Gene3D" id="3.40.850.10">
    <property type="entry name" value="Kinesin motor domain"/>
    <property type="match status" value="2"/>
</dbReference>
<comment type="similarity">
    <text evidence="5 6">Belongs to the TRAFAC class myosin-kinesin ATPase superfamily. Kinesin family.</text>
</comment>
<dbReference type="InterPro" id="IPR001752">
    <property type="entry name" value="Kinesin_motor_dom"/>
</dbReference>
<dbReference type="EMBL" id="SNRW01001694">
    <property type="protein sequence ID" value="KAA6395402.1"/>
    <property type="molecule type" value="Genomic_DNA"/>
</dbReference>
<keyword evidence="6" id="KW-0493">Microtubule</keyword>
<dbReference type="GO" id="GO:0003777">
    <property type="term" value="F:microtubule motor activity"/>
    <property type="evidence" value="ECO:0007669"/>
    <property type="project" value="InterPro"/>
</dbReference>
<dbReference type="GO" id="GO:0007018">
    <property type="term" value="P:microtubule-based movement"/>
    <property type="evidence" value="ECO:0007669"/>
    <property type="project" value="InterPro"/>
</dbReference>
<proteinExistence type="inferred from homology"/>
<dbReference type="PROSITE" id="PS50067">
    <property type="entry name" value="KINESIN_MOTOR_2"/>
    <property type="match status" value="1"/>
</dbReference>
<dbReference type="InterPro" id="IPR036961">
    <property type="entry name" value="Kinesin_motor_dom_sf"/>
</dbReference>
<accession>A0A5J4WLG5</accession>
<feature type="binding site" evidence="5">
    <location>
        <begin position="111"/>
        <end position="118"/>
    </location>
    <ligand>
        <name>ATP</name>
        <dbReference type="ChEBI" id="CHEBI:30616"/>
    </ligand>
</feature>
<feature type="compositionally biased region" description="Low complexity" evidence="7">
    <location>
        <begin position="369"/>
        <end position="412"/>
    </location>
</feature>
<evidence type="ECO:0000256" key="4">
    <source>
        <dbReference type="ARBA" id="ARBA00023175"/>
    </source>
</evidence>
<dbReference type="PROSITE" id="PS00411">
    <property type="entry name" value="KINESIN_MOTOR_1"/>
    <property type="match status" value="1"/>
</dbReference>
<protein>
    <recommendedName>
        <fullName evidence="6">Kinesin-like protein</fullName>
    </recommendedName>
</protein>
<feature type="compositionally biased region" description="Basic and acidic residues" evidence="7">
    <location>
        <begin position="358"/>
        <end position="368"/>
    </location>
</feature>
<dbReference type="SUPFAM" id="SSF52540">
    <property type="entry name" value="P-loop containing nucleoside triphosphate hydrolases"/>
    <property type="match status" value="2"/>
</dbReference>